<evidence type="ECO:0000256" key="2">
    <source>
        <dbReference type="ARBA" id="ARBA00022801"/>
    </source>
</evidence>
<dbReference type="InterPro" id="IPR036514">
    <property type="entry name" value="SGNH_hydro_sf"/>
</dbReference>
<comment type="caution">
    <text evidence="5">The sequence shown here is derived from an EMBL/GenBank/DDBJ whole genome shotgun (WGS) entry which is preliminary data.</text>
</comment>
<dbReference type="GO" id="GO:0016042">
    <property type="term" value="P:lipid catabolic process"/>
    <property type="evidence" value="ECO:0007669"/>
    <property type="project" value="UniProtKB-KW"/>
</dbReference>
<evidence type="ECO:0000256" key="4">
    <source>
        <dbReference type="SAM" id="SignalP"/>
    </source>
</evidence>
<name>A0A8T0WZ28_PANVG</name>
<feature type="signal peptide" evidence="4">
    <location>
        <begin position="1"/>
        <end position="32"/>
    </location>
</feature>
<sequence>MLDHLVMKGSSTWAALWLAWIVVSFQVLGAAANCKVQLQKLPAIFVFGDGMLDVGNNNYLNSTEEFGEPLRANNSYYGIDFPKSEATGRFSNGYNIADFIAKTLGLGISPAAYLSLPVPISMVDFTGVNYASEGARIWDNFYADDSTQVTIPLLEQVDKFVATKAQMEPKLGGSELKKLLSNSIFLLSFGTTDLFHVWYLQNLMAKNDQTNVQYLLSSYGVGIKALFDAGTRKFAVINVPPIGCTPVGQIPWGRRGYVSGRCDESKNKLAMEFNNGLGRLLATFSSELHGFRYSVADLYGFANATFANPSAAGFVNTNTQCCPNPCMPGFGGPFENRSQYWFWDYSYPTEKAAKLAAAAFYDGPARFTVPISFKKLVQTPEKMTPVLLSSCHVR</sequence>
<reference evidence="5" key="1">
    <citation type="submission" date="2020-05" db="EMBL/GenBank/DDBJ databases">
        <title>WGS assembly of Panicum virgatum.</title>
        <authorList>
            <person name="Lovell J.T."/>
            <person name="Jenkins J."/>
            <person name="Shu S."/>
            <person name="Juenger T.E."/>
            <person name="Schmutz J."/>
        </authorList>
    </citation>
    <scope>NUCLEOTIDE SEQUENCE</scope>
    <source>
        <strain evidence="5">AP13</strain>
    </source>
</reference>
<gene>
    <name evidence="5" type="ORF">PVAP13_1NG195200</name>
</gene>
<dbReference type="Gene3D" id="3.40.50.1110">
    <property type="entry name" value="SGNH hydrolase"/>
    <property type="match status" value="1"/>
</dbReference>
<dbReference type="Proteomes" id="UP000823388">
    <property type="component" value="Chromosome 1N"/>
</dbReference>
<dbReference type="PANTHER" id="PTHR45648">
    <property type="entry name" value="GDSL LIPASE/ACYLHYDROLASE FAMILY PROTEIN (AFU_ORTHOLOGUE AFUA_4G14700)"/>
    <property type="match status" value="1"/>
</dbReference>
<evidence type="ECO:0000313" key="6">
    <source>
        <dbReference type="Proteomes" id="UP000823388"/>
    </source>
</evidence>
<dbReference type="GO" id="GO:0016788">
    <property type="term" value="F:hydrolase activity, acting on ester bonds"/>
    <property type="evidence" value="ECO:0007669"/>
    <property type="project" value="InterPro"/>
</dbReference>
<keyword evidence="2" id="KW-0378">Hydrolase</keyword>
<organism evidence="5 6">
    <name type="scientific">Panicum virgatum</name>
    <name type="common">Blackwell switchgrass</name>
    <dbReference type="NCBI Taxonomy" id="38727"/>
    <lineage>
        <taxon>Eukaryota</taxon>
        <taxon>Viridiplantae</taxon>
        <taxon>Streptophyta</taxon>
        <taxon>Embryophyta</taxon>
        <taxon>Tracheophyta</taxon>
        <taxon>Spermatophyta</taxon>
        <taxon>Magnoliopsida</taxon>
        <taxon>Liliopsida</taxon>
        <taxon>Poales</taxon>
        <taxon>Poaceae</taxon>
        <taxon>PACMAD clade</taxon>
        <taxon>Panicoideae</taxon>
        <taxon>Panicodae</taxon>
        <taxon>Paniceae</taxon>
        <taxon>Panicinae</taxon>
        <taxon>Panicum</taxon>
        <taxon>Panicum sect. Hiantes</taxon>
    </lineage>
</organism>
<keyword evidence="3" id="KW-0443">Lipid metabolism</keyword>
<keyword evidence="6" id="KW-1185">Reference proteome</keyword>
<proteinExistence type="inferred from homology"/>
<dbReference type="AlphaFoldDB" id="A0A8T0WZ28"/>
<keyword evidence="3" id="KW-0442">Lipid degradation</keyword>
<dbReference type="InterPro" id="IPR001087">
    <property type="entry name" value="GDSL"/>
</dbReference>
<dbReference type="CDD" id="cd01837">
    <property type="entry name" value="SGNH_plant_lipase_like"/>
    <property type="match status" value="1"/>
</dbReference>
<dbReference type="EMBL" id="CM029038">
    <property type="protein sequence ID" value="KAG2650364.1"/>
    <property type="molecule type" value="Genomic_DNA"/>
</dbReference>
<feature type="chain" id="PRO_5035724509" description="GDSL esterase/lipase" evidence="4">
    <location>
        <begin position="33"/>
        <end position="394"/>
    </location>
</feature>
<evidence type="ECO:0000313" key="5">
    <source>
        <dbReference type="EMBL" id="KAG2650364.1"/>
    </source>
</evidence>
<evidence type="ECO:0008006" key="7">
    <source>
        <dbReference type="Google" id="ProtNLM"/>
    </source>
</evidence>
<dbReference type="InterPro" id="IPR051058">
    <property type="entry name" value="GDSL_Est/Lipase"/>
</dbReference>
<dbReference type="PANTHER" id="PTHR45648:SF104">
    <property type="entry name" value="OS02G0292600 PROTEIN"/>
    <property type="match status" value="1"/>
</dbReference>
<dbReference type="Pfam" id="PF00657">
    <property type="entry name" value="Lipase_GDSL"/>
    <property type="match status" value="1"/>
</dbReference>
<keyword evidence="4" id="KW-0732">Signal</keyword>
<accession>A0A8T0WZ28</accession>
<evidence type="ECO:0000256" key="3">
    <source>
        <dbReference type="ARBA" id="ARBA00022963"/>
    </source>
</evidence>
<comment type="similarity">
    <text evidence="1">Belongs to the 'GDSL' lipolytic enzyme family.</text>
</comment>
<evidence type="ECO:0000256" key="1">
    <source>
        <dbReference type="ARBA" id="ARBA00008668"/>
    </source>
</evidence>
<protein>
    <recommendedName>
        <fullName evidence="7">GDSL esterase/lipase</fullName>
    </recommendedName>
</protein>
<dbReference type="InterPro" id="IPR035669">
    <property type="entry name" value="SGNH_plant_lipase-like"/>
</dbReference>